<evidence type="ECO:0000259" key="1">
    <source>
        <dbReference type="Pfam" id="PF01636"/>
    </source>
</evidence>
<dbReference type="RefSeq" id="WP_188742656.1">
    <property type="nucleotide sequence ID" value="NZ_BAABFW010000021.1"/>
</dbReference>
<organism evidence="2 3">
    <name type="scientific">Agromyces bauzanensis</name>
    <dbReference type="NCBI Taxonomy" id="1308924"/>
    <lineage>
        <taxon>Bacteria</taxon>
        <taxon>Bacillati</taxon>
        <taxon>Actinomycetota</taxon>
        <taxon>Actinomycetes</taxon>
        <taxon>Micrococcales</taxon>
        <taxon>Microbacteriaceae</taxon>
        <taxon>Agromyces</taxon>
    </lineage>
</organism>
<gene>
    <name evidence="2" type="ORF">GCM10011372_12740</name>
</gene>
<dbReference type="EMBL" id="BMMD01000005">
    <property type="protein sequence ID" value="GGJ75899.1"/>
    <property type="molecule type" value="Genomic_DNA"/>
</dbReference>
<evidence type="ECO:0000313" key="3">
    <source>
        <dbReference type="Proteomes" id="UP000636956"/>
    </source>
</evidence>
<protein>
    <recommendedName>
        <fullName evidence="1">Aminoglycoside phosphotransferase domain-containing protein</fullName>
    </recommendedName>
</protein>
<dbReference type="Proteomes" id="UP000636956">
    <property type="component" value="Unassembled WGS sequence"/>
</dbReference>
<dbReference type="InterPro" id="IPR002575">
    <property type="entry name" value="Aminoglycoside_PTrfase"/>
</dbReference>
<comment type="caution">
    <text evidence="2">The sequence shown here is derived from an EMBL/GenBank/DDBJ whole genome shotgun (WGS) entry which is preliminary data.</text>
</comment>
<dbReference type="Gene3D" id="3.90.1200.10">
    <property type="match status" value="1"/>
</dbReference>
<dbReference type="Pfam" id="PF01636">
    <property type="entry name" value="APH"/>
    <property type="match status" value="1"/>
</dbReference>
<dbReference type="AlphaFoldDB" id="A0A917PFY9"/>
<name>A0A917PFY9_9MICO</name>
<reference evidence="2" key="1">
    <citation type="journal article" date="2014" name="Int. J. Syst. Evol. Microbiol.">
        <title>Complete genome sequence of Corynebacterium casei LMG S-19264T (=DSM 44701T), isolated from a smear-ripened cheese.</title>
        <authorList>
            <consortium name="US DOE Joint Genome Institute (JGI-PGF)"/>
            <person name="Walter F."/>
            <person name="Albersmeier A."/>
            <person name="Kalinowski J."/>
            <person name="Ruckert C."/>
        </authorList>
    </citation>
    <scope>NUCLEOTIDE SEQUENCE</scope>
    <source>
        <strain evidence="2">CGMCC 1.8984</strain>
    </source>
</reference>
<reference evidence="2" key="2">
    <citation type="submission" date="2020-09" db="EMBL/GenBank/DDBJ databases">
        <authorList>
            <person name="Sun Q."/>
            <person name="Zhou Y."/>
        </authorList>
    </citation>
    <scope>NUCLEOTIDE SEQUENCE</scope>
    <source>
        <strain evidence="2">CGMCC 1.8984</strain>
    </source>
</reference>
<sequence length="119" mass="12209">MKTGSSRGVPLAPLDAEVRTAITAAGDRIDAPSVVHAWEAALDAAPHAGPPVWLHGDLLPGNLLADGHRLTAVLDWGALGLGDPAADLTPAWTLFAGGARRTFRESSGADDAAWARGRG</sequence>
<keyword evidence="3" id="KW-1185">Reference proteome</keyword>
<accession>A0A917PFY9</accession>
<proteinExistence type="predicted"/>
<feature type="domain" description="Aminoglycoside phosphotransferase" evidence="1">
    <location>
        <begin position="32"/>
        <end position="118"/>
    </location>
</feature>
<evidence type="ECO:0000313" key="2">
    <source>
        <dbReference type="EMBL" id="GGJ75899.1"/>
    </source>
</evidence>
<dbReference type="InterPro" id="IPR011009">
    <property type="entry name" value="Kinase-like_dom_sf"/>
</dbReference>
<dbReference type="SUPFAM" id="SSF56112">
    <property type="entry name" value="Protein kinase-like (PK-like)"/>
    <property type="match status" value="1"/>
</dbReference>